<evidence type="ECO:0000313" key="3">
    <source>
        <dbReference type="Proteomes" id="UP000006512"/>
    </source>
</evidence>
<feature type="transmembrane region" description="Helical" evidence="1">
    <location>
        <begin position="6"/>
        <end position="27"/>
    </location>
</feature>
<name>F4QTG3_9CAUL</name>
<protein>
    <submittedName>
        <fullName evidence="2">Cbb3-type cytochrome oxidase component FixQ family protein</fullName>
    </submittedName>
</protein>
<keyword evidence="3" id="KW-1185">Reference proteome</keyword>
<reference evidence="3" key="1">
    <citation type="submission" date="2011-03" db="EMBL/GenBank/DDBJ databases">
        <title>Draft genome sequence of Brevundimonas diminuta.</title>
        <authorList>
            <person name="Brown P.J.B."/>
            <person name="Buechlein A."/>
            <person name="Hemmerich C."/>
            <person name="Brun Y.V."/>
        </authorList>
    </citation>
    <scope>NUCLEOTIDE SEQUENCE [LARGE SCALE GENOMIC DNA]</scope>
    <source>
        <strain evidence="3">C19</strain>
    </source>
</reference>
<proteinExistence type="predicted"/>
<keyword evidence="1" id="KW-0472">Membrane</keyword>
<dbReference type="Pfam" id="PF05545">
    <property type="entry name" value="FixQ"/>
    <property type="match status" value="1"/>
</dbReference>
<dbReference type="Proteomes" id="UP000006512">
    <property type="component" value="Unassembled WGS sequence"/>
</dbReference>
<dbReference type="InterPro" id="IPR008621">
    <property type="entry name" value="Cbb3-typ_cyt_oxidase_comp"/>
</dbReference>
<keyword evidence="1" id="KW-0812">Transmembrane</keyword>
<sequence length="49" mass="5479">MSQSDIALAVLVIFTASFCGICAWALWPANRERLKSYGLIPLNEDKNHD</sequence>
<gene>
    <name evidence="2" type="ORF">ABI_44600</name>
</gene>
<dbReference type="AlphaFoldDB" id="F4QTG3"/>
<dbReference type="EMBL" id="GL883080">
    <property type="protein sequence ID" value="EGF90033.1"/>
    <property type="molecule type" value="Genomic_DNA"/>
</dbReference>
<organism evidence="2 3">
    <name type="scientific">Asticcacaulis biprosthecium C19</name>
    <dbReference type="NCBI Taxonomy" id="715226"/>
    <lineage>
        <taxon>Bacteria</taxon>
        <taxon>Pseudomonadati</taxon>
        <taxon>Pseudomonadota</taxon>
        <taxon>Alphaproteobacteria</taxon>
        <taxon>Caulobacterales</taxon>
        <taxon>Caulobacteraceae</taxon>
        <taxon>Asticcacaulis</taxon>
    </lineage>
</organism>
<dbReference type="RefSeq" id="WP_006275233.1">
    <property type="nucleotide sequence ID" value="NZ_GL883080.1"/>
</dbReference>
<dbReference type="STRING" id="715226.ABI_44600"/>
<dbReference type="HOGENOM" id="CLU_3131821_0_0_5"/>
<evidence type="ECO:0000256" key="1">
    <source>
        <dbReference type="SAM" id="Phobius"/>
    </source>
</evidence>
<dbReference type="OrthoDB" id="7173870at2"/>
<keyword evidence="1" id="KW-1133">Transmembrane helix</keyword>
<accession>F4QTG3</accession>
<evidence type="ECO:0000313" key="2">
    <source>
        <dbReference type="EMBL" id="EGF90033.1"/>
    </source>
</evidence>